<dbReference type="InterPro" id="IPR036909">
    <property type="entry name" value="Cyt_c-like_dom_sf"/>
</dbReference>
<dbReference type="InterPro" id="IPR009056">
    <property type="entry name" value="Cyt_c-like_dom"/>
</dbReference>
<reference evidence="8 9" key="1">
    <citation type="submission" date="2016-10" db="EMBL/GenBank/DDBJ databases">
        <authorList>
            <person name="de Groot N.N."/>
        </authorList>
    </citation>
    <scope>NUCLEOTIDE SEQUENCE [LARGE SCALE GENOMIC DNA]</scope>
    <source>
        <strain evidence="8 9">DSM 19547</strain>
    </source>
</reference>
<name>A0A1I5RT58_9RHOB</name>
<dbReference type="GO" id="GO:0009055">
    <property type="term" value="F:electron transfer activity"/>
    <property type="evidence" value="ECO:0007669"/>
    <property type="project" value="InterPro"/>
</dbReference>
<feature type="region of interest" description="Disordered" evidence="5">
    <location>
        <begin position="218"/>
        <end position="240"/>
    </location>
</feature>
<evidence type="ECO:0000256" key="2">
    <source>
        <dbReference type="ARBA" id="ARBA00022723"/>
    </source>
</evidence>
<keyword evidence="6" id="KW-0732">Signal</keyword>
<keyword evidence="1 4" id="KW-0349">Heme</keyword>
<accession>A0A1I5RT58</accession>
<organism evidence="8 9">
    <name type="scientific">Tranquillimonas alkanivorans</name>
    <dbReference type="NCBI Taxonomy" id="441119"/>
    <lineage>
        <taxon>Bacteria</taxon>
        <taxon>Pseudomonadati</taxon>
        <taxon>Pseudomonadota</taxon>
        <taxon>Alphaproteobacteria</taxon>
        <taxon>Rhodobacterales</taxon>
        <taxon>Roseobacteraceae</taxon>
        <taxon>Tranquillimonas</taxon>
    </lineage>
</organism>
<dbReference type="OrthoDB" id="9811281at2"/>
<evidence type="ECO:0000259" key="7">
    <source>
        <dbReference type="PROSITE" id="PS51007"/>
    </source>
</evidence>
<feature type="signal peptide" evidence="6">
    <location>
        <begin position="1"/>
        <end position="26"/>
    </location>
</feature>
<dbReference type="AlphaFoldDB" id="A0A1I5RT58"/>
<evidence type="ECO:0000256" key="1">
    <source>
        <dbReference type="ARBA" id="ARBA00022617"/>
    </source>
</evidence>
<evidence type="ECO:0000256" key="5">
    <source>
        <dbReference type="SAM" id="MobiDB-lite"/>
    </source>
</evidence>
<dbReference type="Proteomes" id="UP000199356">
    <property type="component" value="Unassembled WGS sequence"/>
</dbReference>
<gene>
    <name evidence="8" type="ORF">SAMN04488047_10952</name>
</gene>
<dbReference type="SUPFAM" id="SSF46626">
    <property type="entry name" value="Cytochrome c"/>
    <property type="match status" value="1"/>
</dbReference>
<dbReference type="PROSITE" id="PS51007">
    <property type="entry name" value="CYTC"/>
    <property type="match status" value="1"/>
</dbReference>
<dbReference type="EMBL" id="FOXA01000009">
    <property type="protein sequence ID" value="SFP61126.1"/>
    <property type="molecule type" value="Genomic_DNA"/>
</dbReference>
<sequence>MARGRTNVPAVTALGVALVLVLPASAQEDVEEPVERTVIDAPLTPDQEDVGVDGAGQDEQPVQLGTQVRPNELVHVLVTGIYPGAVRPQVEIDVPDLTDEERLSRGKKYFAQFNCIGCHGPHGGGGMGPSLSNTTFLFGQEPENIYLTILQGRPLGMPVYGGLLPDHVIWDLVAYVRSLAKDEGAWGRTTSLDAFTVEQVPSHYTDTIRPWEHTQPFSFGQPPFEKVDEPQKTEAAQEGE</sequence>
<dbReference type="Pfam" id="PF13442">
    <property type="entry name" value="Cytochrome_CBB3"/>
    <property type="match status" value="1"/>
</dbReference>
<protein>
    <submittedName>
        <fullName evidence="8">Cytochrome C oxidase, cbb3-type, subunit III</fullName>
    </submittedName>
</protein>
<evidence type="ECO:0000256" key="4">
    <source>
        <dbReference type="PROSITE-ProRule" id="PRU00433"/>
    </source>
</evidence>
<feature type="domain" description="Cytochrome c" evidence="7">
    <location>
        <begin position="101"/>
        <end position="180"/>
    </location>
</feature>
<evidence type="ECO:0000256" key="3">
    <source>
        <dbReference type="ARBA" id="ARBA00023004"/>
    </source>
</evidence>
<dbReference type="STRING" id="441119.SAMN04488047_10952"/>
<dbReference type="Gene3D" id="1.10.760.10">
    <property type="entry name" value="Cytochrome c-like domain"/>
    <property type="match status" value="1"/>
</dbReference>
<keyword evidence="2 4" id="KW-0479">Metal-binding</keyword>
<keyword evidence="3 4" id="KW-0408">Iron</keyword>
<evidence type="ECO:0000256" key="6">
    <source>
        <dbReference type="SAM" id="SignalP"/>
    </source>
</evidence>
<evidence type="ECO:0000313" key="9">
    <source>
        <dbReference type="Proteomes" id="UP000199356"/>
    </source>
</evidence>
<dbReference type="GO" id="GO:0046872">
    <property type="term" value="F:metal ion binding"/>
    <property type="evidence" value="ECO:0007669"/>
    <property type="project" value="UniProtKB-KW"/>
</dbReference>
<feature type="chain" id="PRO_5011779640" evidence="6">
    <location>
        <begin position="27"/>
        <end position="240"/>
    </location>
</feature>
<evidence type="ECO:0000313" key="8">
    <source>
        <dbReference type="EMBL" id="SFP61126.1"/>
    </source>
</evidence>
<dbReference type="GO" id="GO:0020037">
    <property type="term" value="F:heme binding"/>
    <property type="evidence" value="ECO:0007669"/>
    <property type="project" value="InterPro"/>
</dbReference>
<keyword evidence="9" id="KW-1185">Reference proteome</keyword>
<proteinExistence type="predicted"/>
<dbReference type="RefSeq" id="WP_093422218.1">
    <property type="nucleotide sequence ID" value="NZ_FOXA01000009.1"/>
</dbReference>